<organism evidence="1 2">
    <name type="scientific">Enterobacter hormaechei</name>
    <dbReference type="NCBI Taxonomy" id="158836"/>
    <lineage>
        <taxon>Bacteria</taxon>
        <taxon>Pseudomonadati</taxon>
        <taxon>Pseudomonadota</taxon>
        <taxon>Gammaproteobacteria</taxon>
        <taxon>Enterobacterales</taxon>
        <taxon>Enterobacteriaceae</taxon>
        <taxon>Enterobacter</taxon>
        <taxon>Enterobacter cloacae complex</taxon>
    </lineage>
</organism>
<dbReference type="Proteomes" id="UP000244004">
    <property type="component" value="Unassembled WGS sequence"/>
</dbReference>
<evidence type="ECO:0000313" key="2">
    <source>
        <dbReference type="Proteomes" id="UP000244004"/>
    </source>
</evidence>
<dbReference type="RefSeq" id="WP_022648275.1">
    <property type="nucleotide sequence ID" value="NZ_AP025764.1"/>
</dbReference>
<dbReference type="AlphaFoldDB" id="A0A431SQ59"/>
<proteinExistence type="predicted"/>
<dbReference type="GeneID" id="99706062"/>
<dbReference type="NCBIfam" id="NF041560">
    <property type="entry name" value="T6SS_Burk_ExIF"/>
    <property type="match status" value="1"/>
</dbReference>
<reference evidence="1 2" key="1">
    <citation type="submission" date="2018-01" db="EMBL/GenBank/DDBJ databases">
        <title>Geographic spread and resistance mechanisms of dominant carbapenem-resistant Enterobacter cloacae complex clones ST171 and ST78.</title>
        <authorList>
            <person name="Gomez-Simmonds A."/>
            <person name="Annavajhala M.K."/>
            <person name="Wang Z."/>
            <person name="Macesic N."/>
            <person name="Hu Y."/>
            <person name="Giddins M.J."/>
            <person name="O'Malley A."/>
            <person name="Toussaint N.C."/>
            <person name="Whittier S."/>
            <person name="Torres V.J."/>
            <person name="Uhlemann A.-C."/>
        </authorList>
    </citation>
    <scope>NUCLEOTIDE SEQUENCE [LARGE SCALE GENOMIC DNA]</scope>
    <source>
        <strain evidence="1 2">78</strain>
    </source>
</reference>
<dbReference type="EMBL" id="PNXT01000001">
    <property type="protein sequence ID" value="PTX88703.1"/>
    <property type="molecule type" value="Genomic_DNA"/>
</dbReference>
<dbReference type="InterPro" id="IPR048130">
    <property type="entry name" value="T6SS_ExIF-like"/>
</dbReference>
<gene>
    <name evidence="1" type="ORF">C1O12_10000</name>
</gene>
<evidence type="ECO:0000313" key="1">
    <source>
        <dbReference type="EMBL" id="PTX88703.1"/>
    </source>
</evidence>
<name>A0A431SQ59_9ENTR</name>
<comment type="caution">
    <text evidence="1">The sequence shown here is derived from an EMBL/GenBank/DDBJ whole genome shotgun (WGS) entry which is preliminary data.</text>
</comment>
<protein>
    <submittedName>
        <fullName evidence="1">Uncharacterized protein</fullName>
    </submittedName>
</protein>
<sequence>MNSEEQYQICSRFVKPEKLADLRTKREIEVMNGRPWTRELPPPPVLPPYGPLEKISGKLQSFRSDYFREYFDADAYRISTLPEISDGQRGAAAAAAIVAGSPGVGAAIMAESESSNDSAEYVQGDINGRPFRGWVGITRLQAGDNVDMIVEWQHDHYEVYAIALPEERIVSVCPKCDMGHTAHMLWRIKNMFILTGIFFFSVLFAGVLSEVIEDTWKGFELFITTYFWLYVIALLGGGSLSGLIAFFAYKACAPTRCKLAEEIFHLLGVKNIRTVNLNKVTKKREQQLKDNGKWYEPGDKSKPACPSGKFIYSDEGWFYY</sequence>
<accession>A0A431SQ59</accession>